<dbReference type="PIRSF" id="PIRSF000368">
    <property type="entry name" value="NrdG"/>
    <property type="match status" value="1"/>
</dbReference>
<dbReference type="SUPFAM" id="SSF102114">
    <property type="entry name" value="Radical SAM enzymes"/>
    <property type="match status" value="1"/>
</dbReference>
<evidence type="ECO:0000256" key="3">
    <source>
        <dbReference type="ARBA" id="ARBA00022691"/>
    </source>
</evidence>
<dbReference type="SFLD" id="SFLDF00299">
    <property type="entry name" value="anaerobic_ribonucleoside-triph"/>
    <property type="match status" value="1"/>
</dbReference>
<organism evidence="8 9">
    <name type="scientific">Vibrio gallaecicus</name>
    <dbReference type="NCBI Taxonomy" id="552386"/>
    <lineage>
        <taxon>Bacteria</taxon>
        <taxon>Pseudomonadati</taxon>
        <taxon>Pseudomonadota</taxon>
        <taxon>Gammaproteobacteria</taxon>
        <taxon>Vibrionales</taxon>
        <taxon>Vibrionaceae</taxon>
        <taxon>Vibrio</taxon>
    </lineage>
</organism>
<dbReference type="RefSeq" id="WP_372267945.1">
    <property type="nucleotide sequence ID" value="NZ_JBFRUW010000084.1"/>
</dbReference>
<sequence>MNNLYGTQFNISHIEPATHIYGPGRRFAVWLQGCSLACKGCWNEQMWSFKANELLDRKNLLAQILAEQDIEGITLLGGEPLDQAENTVWLIQEIKRLSSLTVMLYTGYSKQEVEQKQLWSTIEDSVDLLVSGRYQEQHRNTNNQWYGSENQELIYPQKSSIEQRSKLQNEVEIIIEETGEVRVLGYPT</sequence>
<dbReference type="PANTHER" id="PTHR30352">
    <property type="entry name" value="PYRUVATE FORMATE-LYASE-ACTIVATING ENZYME"/>
    <property type="match status" value="1"/>
</dbReference>
<keyword evidence="2" id="KW-0004">4Fe-4S</keyword>
<dbReference type="PANTHER" id="PTHR30352:SF2">
    <property type="entry name" value="ANAEROBIC RIBONUCLEOSIDE-TRIPHOSPHATE REDUCTASE-ACTIVATING PROTEIN"/>
    <property type="match status" value="1"/>
</dbReference>
<comment type="function">
    <text evidence="7">Activation of anaerobic ribonucleoside-triphosphate reductase under anaerobic conditions by generation of an organic free radical, using S-adenosylmethionine and reduced flavodoxin as cosubstrates to produce 5'-deoxy-adenosine.</text>
</comment>
<keyword evidence="9" id="KW-1185">Reference proteome</keyword>
<evidence type="ECO:0000256" key="5">
    <source>
        <dbReference type="ARBA" id="ARBA00023004"/>
    </source>
</evidence>
<dbReference type="Pfam" id="PF13353">
    <property type="entry name" value="Fer4_12"/>
    <property type="match status" value="1"/>
</dbReference>
<keyword evidence="5" id="KW-0408">Iron</keyword>
<gene>
    <name evidence="8" type="ORF">AB4566_19550</name>
</gene>
<dbReference type="InterPro" id="IPR007197">
    <property type="entry name" value="rSAM"/>
</dbReference>
<evidence type="ECO:0000256" key="6">
    <source>
        <dbReference type="ARBA" id="ARBA00023014"/>
    </source>
</evidence>
<evidence type="ECO:0000256" key="7">
    <source>
        <dbReference type="PIRNR" id="PIRNR000368"/>
    </source>
</evidence>
<dbReference type="SFLD" id="SFLDS00029">
    <property type="entry name" value="Radical_SAM"/>
    <property type="match status" value="1"/>
</dbReference>
<dbReference type="EMBL" id="JBFRUW010000084">
    <property type="protein sequence ID" value="MFA0570466.1"/>
    <property type="molecule type" value="Genomic_DNA"/>
</dbReference>
<proteinExistence type="inferred from homology"/>
<dbReference type="CDD" id="cd01335">
    <property type="entry name" value="Radical_SAM"/>
    <property type="match status" value="1"/>
</dbReference>
<accession>A0ABV4NGG6</accession>
<evidence type="ECO:0000256" key="1">
    <source>
        <dbReference type="ARBA" id="ARBA00001966"/>
    </source>
</evidence>
<dbReference type="InterPro" id="IPR034457">
    <property type="entry name" value="Organic_radical-activating"/>
</dbReference>
<dbReference type="SFLD" id="SFLDG01066">
    <property type="entry name" value="organic_radical-activating_enz"/>
    <property type="match status" value="1"/>
</dbReference>
<name>A0ABV4NGG6_9VIBR</name>
<comment type="cofactor">
    <cofactor evidence="1">
        <name>[4Fe-4S] cluster</name>
        <dbReference type="ChEBI" id="CHEBI:49883"/>
    </cofactor>
</comment>
<dbReference type="Gene3D" id="3.20.20.70">
    <property type="entry name" value="Aldolase class I"/>
    <property type="match status" value="1"/>
</dbReference>
<dbReference type="EC" id="1.97.1.-" evidence="7"/>
<reference evidence="8 9" key="1">
    <citation type="journal article" date="2024" name="ISME J.">
        <title>Tailless and filamentous prophages are predominant in marine Vibrio.</title>
        <authorList>
            <person name="Steensen K."/>
            <person name="Seneca J."/>
            <person name="Bartlau N."/>
            <person name="Yu X.A."/>
            <person name="Hussain F.A."/>
            <person name="Polz M.F."/>
        </authorList>
    </citation>
    <scope>NUCLEOTIDE SEQUENCE [LARGE SCALE GENOMIC DNA]</scope>
    <source>
        <strain evidence="8 9">10N.222.51.A1</strain>
    </source>
</reference>
<dbReference type="InterPro" id="IPR013785">
    <property type="entry name" value="Aldolase_TIM"/>
</dbReference>
<evidence type="ECO:0000313" key="8">
    <source>
        <dbReference type="EMBL" id="MFA0570466.1"/>
    </source>
</evidence>
<protein>
    <recommendedName>
        <fullName evidence="7">Anaerobic ribonucleoside-triphosphate reductase-activating protein</fullName>
        <ecNumber evidence="7">1.97.1.-</ecNumber>
    </recommendedName>
</protein>
<dbReference type="InterPro" id="IPR012837">
    <property type="entry name" value="NrdG"/>
</dbReference>
<dbReference type="SFLD" id="SFLDG01063">
    <property type="entry name" value="activating_enzymes__group_1"/>
    <property type="match status" value="1"/>
</dbReference>
<keyword evidence="3" id="KW-0949">S-adenosyl-L-methionine</keyword>
<keyword evidence="6" id="KW-0411">Iron-sulfur</keyword>
<dbReference type="Proteomes" id="UP001570417">
    <property type="component" value="Unassembled WGS sequence"/>
</dbReference>
<evidence type="ECO:0000256" key="2">
    <source>
        <dbReference type="ARBA" id="ARBA00022485"/>
    </source>
</evidence>
<keyword evidence="4" id="KW-0479">Metal-binding</keyword>
<evidence type="ECO:0000256" key="4">
    <source>
        <dbReference type="ARBA" id="ARBA00022723"/>
    </source>
</evidence>
<comment type="similarity">
    <text evidence="7">Belongs to the organic radical-activating enzymes family.</text>
</comment>
<comment type="caution">
    <text evidence="8">The sequence shown here is derived from an EMBL/GenBank/DDBJ whole genome shotgun (WGS) entry which is preliminary data.</text>
</comment>
<keyword evidence="7" id="KW-0560">Oxidoreductase</keyword>
<evidence type="ECO:0000313" key="9">
    <source>
        <dbReference type="Proteomes" id="UP001570417"/>
    </source>
</evidence>
<dbReference type="InterPro" id="IPR058240">
    <property type="entry name" value="rSAM_sf"/>
</dbReference>